<keyword evidence="1" id="KW-0732">Signal</keyword>
<dbReference type="AlphaFoldDB" id="A0A0C3AXC0"/>
<keyword evidence="3" id="KW-1185">Reference proteome</keyword>
<dbReference type="HOGENOM" id="CLU_1220329_0_0_1"/>
<protein>
    <submittedName>
        <fullName evidence="2">Uncharacterized protein</fullName>
    </submittedName>
</protein>
<evidence type="ECO:0000313" key="2">
    <source>
        <dbReference type="EMBL" id="KIM29175.1"/>
    </source>
</evidence>
<dbReference type="EMBL" id="KN824289">
    <property type="protein sequence ID" value="KIM29175.1"/>
    <property type="molecule type" value="Genomic_DNA"/>
</dbReference>
<organism evidence="2 3">
    <name type="scientific">Serendipita vermifera MAFF 305830</name>
    <dbReference type="NCBI Taxonomy" id="933852"/>
    <lineage>
        <taxon>Eukaryota</taxon>
        <taxon>Fungi</taxon>
        <taxon>Dikarya</taxon>
        <taxon>Basidiomycota</taxon>
        <taxon>Agaricomycotina</taxon>
        <taxon>Agaricomycetes</taxon>
        <taxon>Sebacinales</taxon>
        <taxon>Serendipitaceae</taxon>
        <taxon>Serendipita</taxon>
    </lineage>
</organism>
<feature type="chain" id="PRO_5002161257" evidence="1">
    <location>
        <begin position="22"/>
        <end position="227"/>
    </location>
</feature>
<name>A0A0C3AXC0_SERVB</name>
<accession>A0A0C3AXC0</accession>
<dbReference type="Proteomes" id="UP000054097">
    <property type="component" value="Unassembled WGS sequence"/>
</dbReference>
<evidence type="ECO:0000313" key="3">
    <source>
        <dbReference type="Proteomes" id="UP000054097"/>
    </source>
</evidence>
<sequence length="227" mass="25115">MRFSNVLVSVLTLSGPLLSLAAPIHPNHYQGLEARWNRAQVKQFASKVGNGFLQAAKVAVPIALTVAPMFMKGKGAKRDQIPELEERYFADEDMEDLHRRAISQGAKNFWKNVGSGALTTVKTLGPAAAEIVAMNRGWIAKRSDGTDLHLVERDGRLFELSERDEIPFELEERELIDMGMEELERRGISPGARKFFHGAKEVGKEAFIEYGPLALKAIAHGVSGGRY</sequence>
<reference evidence="3" key="2">
    <citation type="submission" date="2015-01" db="EMBL/GenBank/DDBJ databases">
        <title>Evolutionary Origins and Diversification of the Mycorrhizal Mutualists.</title>
        <authorList>
            <consortium name="DOE Joint Genome Institute"/>
            <consortium name="Mycorrhizal Genomics Consortium"/>
            <person name="Kohler A."/>
            <person name="Kuo A."/>
            <person name="Nagy L.G."/>
            <person name="Floudas D."/>
            <person name="Copeland A."/>
            <person name="Barry K.W."/>
            <person name="Cichocki N."/>
            <person name="Veneault-Fourrey C."/>
            <person name="LaButti K."/>
            <person name="Lindquist E.A."/>
            <person name="Lipzen A."/>
            <person name="Lundell T."/>
            <person name="Morin E."/>
            <person name="Murat C."/>
            <person name="Riley R."/>
            <person name="Ohm R."/>
            <person name="Sun H."/>
            <person name="Tunlid A."/>
            <person name="Henrissat B."/>
            <person name="Grigoriev I.V."/>
            <person name="Hibbett D.S."/>
            <person name="Martin F."/>
        </authorList>
    </citation>
    <scope>NUCLEOTIDE SEQUENCE [LARGE SCALE GENOMIC DNA]</scope>
    <source>
        <strain evidence="3">MAFF 305830</strain>
    </source>
</reference>
<feature type="signal peptide" evidence="1">
    <location>
        <begin position="1"/>
        <end position="21"/>
    </location>
</feature>
<proteinExistence type="predicted"/>
<evidence type="ECO:0000256" key="1">
    <source>
        <dbReference type="SAM" id="SignalP"/>
    </source>
</evidence>
<gene>
    <name evidence="2" type="ORF">M408DRAFT_119701</name>
</gene>
<reference evidence="2 3" key="1">
    <citation type="submission" date="2014-04" db="EMBL/GenBank/DDBJ databases">
        <authorList>
            <consortium name="DOE Joint Genome Institute"/>
            <person name="Kuo A."/>
            <person name="Zuccaro A."/>
            <person name="Kohler A."/>
            <person name="Nagy L.G."/>
            <person name="Floudas D."/>
            <person name="Copeland A."/>
            <person name="Barry K.W."/>
            <person name="Cichocki N."/>
            <person name="Veneault-Fourrey C."/>
            <person name="LaButti K."/>
            <person name="Lindquist E.A."/>
            <person name="Lipzen A."/>
            <person name="Lundell T."/>
            <person name="Morin E."/>
            <person name="Murat C."/>
            <person name="Sun H."/>
            <person name="Tunlid A."/>
            <person name="Henrissat B."/>
            <person name="Grigoriev I.V."/>
            <person name="Hibbett D.S."/>
            <person name="Martin F."/>
            <person name="Nordberg H.P."/>
            <person name="Cantor M.N."/>
            <person name="Hua S.X."/>
        </authorList>
    </citation>
    <scope>NUCLEOTIDE SEQUENCE [LARGE SCALE GENOMIC DNA]</scope>
    <source>
        <strain evidence="2 3">MAFF 305830</strain>
    </source>
</reference>